<dbReference type="NCBIfam" id="TIGR00255">
    <property type="entry name" value="YicC/YloC family endoribonuclease"/>
    <property type="match status" value="1"/>
</dbReference>
<dbReference type="Pfam" id="PF08340">
    <property type="entry name" value="YicC-like_C"/>
    <property type="match status" value="1"/>
</dbReference>
<dbReference type="InterPro" id="IPR013527">
    <property type="entry name" value="YicC-like_N"/>
</dbReference>
<dbReference type="AlphaFoldDB" id="F8F0L4"/>
<protein>
    <recommendedName>
        <fullName evidence="10">YicC family protein</fullName>
    </recommendedName>
</protein>
<evidence type="ECO:0008006" key="10">
    <source>
        <dbReference type="Google" id="ProtNLM"/>
    </source>
</evidence>
<sequence length="288" mass="33011">MKSMTGYAYKEFRDESVSLSIEIKGYNNRFLEIYINLPPFLSMLENRLRDYVASRCERGKIELSLRLKELATDVSVSIDKNAAQAYYHAIVELAETLKIDEKPKLHTILGMEGVLQIEKIRDPERYWSLIEPVLRSAMDQFDTERIREGKATEDDILGHISALEHAAAVVEQYAPTLETQIKENLRNRFAELLGDSIDENRILAETAVLLMKYTISEEIARLKAHLAEFRAELERNPAPGKKLDFLCQEINREVNTIGSKSPILEVSRAVVTMKDALENVREQLRNVE</sequence>
<evidence type="ECO:0000256" key="2">
    <source>
        <dbReference type="ARBA" id="ARBA00022722"/>
    </source>
</evidence>
<evidence type="ECO:0000259" key="6">
    <source>
        <dbReference type="Pfam" id="PF03755"/>
    </source>
</evidence>
<dbReference type="InterPro" id="IPR005229">
    <property type="entry name" value="YicC/YloC-like"/>
</dbReference>
<dbReference type="GO" id="GO:0016787">
    <property type="term" value="F:hydrolase activity"/>
    <property type="evidence" value="ECO:0007669"/>
    <property type="project" value="UniProtKB-KW"/>
</dbReference>
<evidence type="ECO:0000313" key="8">
    <source>
        <dbReference type="EMBL" id="AEJ19721.1"/>
    </source>
</evidence>
<dbReference type="Pfam" id="PF03755">
    <property type="entry name" value="YicC-like_N"/>
    <property type="match status" value="1"/>
</dbReference>
<keyword evidence="9" id="KW-1185">Reference proteome</keyword>
<name>F8F0L4_GRAC1</name>
<keyword evidence="3" id="KW-0255">Endonuclease</keyword>
<comment type="similarity">
    <text evidence="5">Belongs to the YicC/YloC family.</text>
</comment>
<dbReference type="InterPro" id="IPR013551">
    <property type="entry name" value="YicC-like_C"/>
</dbReference>
<evidence type="ECO:0000256" key="4">
    <source>
        <dbReference type="ARBA" id="ARBA00022801"/>
    </source>
</evidence>
<reference evidence="9" key="1">
    <citation type="journal article" date="2013" name="Stand. Genomic Sci.">
        <title>Genome sequence of the thermophilic fresh-water bacterium Spirochaeta caldaria type strain (H1(T)), reclassification of Spirochaeta caldaria, Spirochaeta stenostrepta, and Spirochaeta zuelzerae in the genus Treponema as Treponema caldaria comb. nov., Treponema stenostrepta comb. nov., and Treponema zuelzerae comb. nov., and emendation of the genus Treponema.</title>
        <authorList>
            <person name="Abt B."/>
            <person name="Goker M."/>
            <person name="Scheuner C."/>
            <person name="Han C."/>
            <person name="Lu M."/>
            <person name="Misra M."/>
            <person name="Lapidus A."/>
            <person name="Nolan M."/>
            <person name="Lucas S."/>
            <person name="Hammon N."/>
            <person name="Deshpande S."/>
            <person name="Cheng J.F."/>
            <person name="Tapia R."/>
            <person name="Goodwin L.A."/>
            <person name="Pitluck S."/>
            <person name="Liolios K."/>
            <person name="Pagani I."/>
            <person name="Ivanova N."/>
            <person name="Mavromatis K."/>
            <person name="Mikhailova N."/>
            <person name="Huntemann M."/>
            <person name="Pati A."/>
            <person name="Chen A."/>
            <person name="Palaniappan K."/>
            <person name="Land M."/>
            <person name="Hauser L."/>
            <person name="Jeffries C.D."/>
            <person name="Rohde M."/>
            <person name="Spring S."/>
            <person name="Gronow S."/>
            <person name="Detter J.C."/>
            <person name="Bristow J."/>
            <person name="Eisen J.A."/>
            <person name="Markowitz V."/>
            <person name="Hugenholtz P."/>
            <person name="Kyrpides N.C."/>
            <person name="Woyke T."/>
            <person name="Klenk H.P."/>
        </authorList>
    </citation>
    <scope>NUCLEOTIDE SEQUENCE</scope>
    <source>
        <strain evidence="9">ATCC 51460 / DSM 7334 / H1</strain>
    </source>
</reference>
<dbReference type="GO" id="GO:0004521">
    <property type="term" value="F:RNA endonuclease activity"/>
    <property type="evidence" value="ECO:0007669"/>
    <property type="project" value="InterPro"/>
</dbReference>
<keyword evidence="4" id="KW-0378">Hydrolase</keyword>
<dbReference type="KEGG" id="scd:Spica_1578"/>
<keyword evidence="2" id="KW-0540">Nuclease</keyword>
<dbReference type="eggNOG" id="COG1561">
    <property type="taxonomic scope" value="Bacteria"/>
</dbReference>
<dbReference type="OrthoDB" id="9771229at2"/>
<comment type="cofactor">
    <cofactor evidence="1">
        <name>a divalent metal cation</name>
        <dbReference type="ChEBI" id="CHEBI:60240"/>
    </cofactor>
</comment>
<dbReference type="RefSeq" id="WP_013969030.1">
    <property type="nucleotide sequence ID" value="NC_015732.1"/>
</dbReference>
<accession>F8F0L4</accession>
<evidence type="ECO:0000313" key="9">
    <source>
        <dbReference type="Proteomes" id="UP000000503"/>
    </source>
</evidence>
<gene>
    <name evidence="8" type="ordered locus">Spica_1578</name>
</gene>
<dbReference type="STRING" id="744872.Spica_1578"/>
<evidence type="ECO:0000256" key="3">
    <source>
        <dbReference type="ARBA" id="ARBA00022759"/>
    </source>
</evidence>
<dbReference type="HOGENOM" id="CLU_076609_1_0_12"/>
<dbReference type="Proteomes" id="UP000000503">
    <property type="component" value="Chromosome"/>
</dbReference>
<organism evidence="8 9">
    <name type="scientific">Gracilinema caldarium (strain ATCC 51460 / DSM 7334 / H1)</name>
    <name type="common">Treponema caldarium</name>
    <dbReference type="NCBI Taxonomy" id="744872"/>
    <lineage>
        <taxon>Bacteria</taxon>
        <taxon>Pseudomonadati</taxon>
        <taxon>Spirochaetota</taxon>
        <taxon>Spirochaetia</taxon>
        <taxon>Spirochaetales</taxon>
        <taxon>Breznakiellaceae</taxon>
        <taxon>Gracilinema</taxon>
    </lineage>
</organism>
<feature type="domain" description="Endoribonuclease YicC-like N-terminal" evidence="6">
    <location>
        <begin position="1"/>
        <end position="152"/>
    </location>
</feature>
<evidence type="ECO:0000256" key="5">
    <source>
        <dbReference type="ARBA" id="ARBA00035648"/>
    </source>
</evidence>
<proteinExistence type="inferred from homology"/>
<evidence type="ECO:0000259" key="7">
    <source>
        <dbReference type="Pfam" id="PF08340"/>
    </source>
</evidence>
<dbReference type="PANTHER" id="PTHR30636:SF3">
    <property type="entry name" value="UPF0701 PROTEIN YICC"/>
    <property type="match status" value="1"/>
</dbReference>
<dbReference type="PANTHER" id="PTHR30636">
    <property type="entry name" value="UPF0701 PROTEIN YICC"/>
    <property type="match status" value="1"/>
</dbReference>
<dbReference type="EMBL" id="CP002868">
    <property type="protein sequence ID" value="AEJ19721.1"/>
    <property type="molecule type" value="Genomic_DNA"/>
</dbReference>
<feature type="domain" description="Endoribonuclease YicC-like C-terminal" evidence="7">
    <location>
        <begin position="170"/>
        <end position="288"/>
    </location>
</feature>
<evidence type="ECO:0000256" key="1">
    <source>
        <dbReference type="ARBA" id="ARBA00001968"/>
    </source>
</evidence>